<dbReference type="GO" id="GO:0010073">
    <property type="term" value="P:meristem maintenance"/>
    <property type="evidence" value="ECO:0007669"/>
    <property type="project" value="InterPro"/>
</dbReference>
<dbReference type="PANTHER" id="PTHR46033:SF1">
    <property type="entry name" value="PROTEIN MAIN-LIKE 2"/>
    <property type="match status" value="1"/>
</dbReference>
<organism evidence="2 3">
    <name type="scientific">Pisum sativum</name>
    <name type="common">Garden pea</name>
    <name type="synonym">Lathyrus oleraceus</name>
    <dbReference type="NCBI Taxonomy" id="3888"/>
    <lineage>
        <taxon>Eukaryota</taxon>
        <taxon>Viridiplantae</taxon>
        <taxon>Streptophyta</taxon>
        <taxon>Embryophyta</taxon>
        <taxon>Tracheophyta</taxon>
        <taxon>Spermatophyta</taxon>
        <taxon>Magnoliopsida</taxon>
        <taxon>eudicotyledons</taxon>
        <taxon>Gunneridae</taxon>
        <taxon>Pentapetalae</taxon>
        <taxon>rosids</taxon>
        <taxon>fabids</taxon>
        <taxon>Fabales</taxon>
        <taxon>Fabaceae</taxon>
        <taxon>Papilionoideae</taxon>
        <taxon>50 kb inversion clade</taxon>
        <taxon>NPAAA clade</taxon>
        <taxon>Hologalegina</taxon>
        <taxon>IRL clade</taxon>
        <taxon>Fabeae</taxon>
        <taxon>Lathyrus</taxon>
    </lineage>
</organism>
<dbReference type="AlphaFoldDB" id="A0A9D4W2U1"/>
<dbReference type="InterPro" id="IPR044824">
    <property type="entry name" value="MAIN-like"/>
</dbReference>
<dbReference type="EMBL" id="JAMSHJ010000006">
    <property type="protein sequence ID" value="KAI5393604.1"/>
    <property type="molecule type" value="Genomic_DNA"/>
</dbReference>
<evidence type="ECO:0000313" key="2">
    <source>
        <dbReference type="EMBL" id="KAI5393604.1"/>
    </source>
</evidence>
<evidence type="ECO:0000313" key="3">
    <source>
        <dbReference type="Proteomes" id="UP001058974"/>
    </source>
</evidence>
<dbReference type="Gramene" id="Psat06G0065200-T1">
    <property type="protein sequence ID" value="KAI5393604.1"/>
    <property type="gene ID" value="KIW84_060652"/>
</dbReference>
<protein>
    <recommendedName>
        <fullName evidence="1">Aminotransferase-like plant mobile domain-containing protein</fullName>
    </recommendedName>
</protein>
<sequence length="115" mass="14251">MNYNRCLKHAIVVYRNLLDHIGHDDFVWRPYLDLDHDVNHDDAAVWTTKTPIIRFTMMEMHQSDRVKLQFGMLQQIPESPMCLRNWHQKRVDAQWDYFDWRDFAKDMCRQWRNQR</sequence>
<keyword evidence="3" id="KW-1185">Reference proteome</keyword>
<dbReference type="Proteomes" id="UP001058974">
    <property type="component" value="Chromosome 6"/>
</dbReference>
<comment type="caution">
    <text evidence="2">The sequence shown here is derived from an EMBL/GenBank/DDBJ whole genome shotgun (WGS) entry which is preliminary data.</text>
</comment>
<gene>
    <name evidence="2" type="ORF">KIW84_060652</name>
</gene>
<dbReference type="Pfam" id="PF10536">
    <property type="entry name" value="PMD"/>
    <property type="match status" value="1"/>
</dbReference>
<proteinExistence type="predicted"/>
<dbReference type="PANTHER" id="PTHR46033">
    <property type="entry name" value="PROTEIN MAIN-LIKE 2"/>
    <property type="match status" value="1"/>
</dbReference>
<accession>A0A9D4W2U1</accession>
<name>A0A9D4W2U1_PEA</name>
<dbReference type="InterPro" id="IPR019557">
    <property type="entry name" value="AminoTfrase-like_pln_mobile"/>
</dbReference>
<reference evidence="2 3" key="1">
    <citation type="journal article" date="2022" name="Nat. Genet.">
        <title>Improved pea reference genome and pan-genome highlight genomic features and evolutionary characteristics.</title>
        <authorList>
            <person name="Yang T."/>
            <person name="Liu R."/>
            <person name="Luo Y."/>
            <person name="Hu S."/>
            <person name="Wang D."/>
            <person name="Wang C."/>
            <person name="Pandey M.K."/>
            <person name="Ge S."/>
            <person name="Xu Q."/>
            <person name="Li N."/>
            <person name="Li G."/>
            <person name="Huang Y."/>
            <person name="Saxena R.K."/>
            <person name="Ji Y."/>
            <person name="Li M."/>
            <person name="Yan X."/>
            <person name="He Y."/>
            <person name="Liu Y."/>
            <person name="Wang X."/>
            <person name="Xiang C."/>
            <person name="Varshney R.K."/>
            <person name="Ding H."/>
            <person name="Gao S."/>
            <person name="Zong X."/>
        </authorList>
    </citation>
    <scope>NUCLEOTIDE SEQUENCE [LARGE SCALE GENOMIC DNA]</scope>
    <source>
        <strain evidence="2 3">cv. Zhongwan 6</strain>
    </source>
</reference>
<evidence type="ECO:0000259" key="1">
    <source>
        <dbReference type="Pfam" id="PF10536"/>
    </source>
</evidence>
<feature type="domain" description="Aminotransferase-like plant mobile" evidence="1">
    <location>
        <begin position="9"/>
        <end position="110"/>
    </location>
</feature>